<dbReference type="Proteomes" id="UP001595916">
    <property type="component" value="Unassembled WGS sequence"/>
</dbReference>
<keyword evidence="1" id="KW-1133">Transmembrane helix</keyword>
<evidence type="ECO:0000313" key="2">
    <source>
        <dbReference type="EMBL" id="MFC4805476.1"/>
    </source>
</evidence>
<gene>
    <name evidence="2" type="ORF">ACFO4R_10380</name>
</gene>
<feature type="transmembrane region" description="Helical" evidence="1">
    <location>
        <begin position="12"/>
        <end position="32"/>
    </location>
</feature>
<name>A0ABV9QS59_9FIRM</name>
<organism evidence="2 3">
    <name type="scientific">Filifactor villosus</name>
    <dbReference type="NCBI Taxonomy" id="29374"/>
    <lineage>
        <taxon>Bacteria</taxon>
        <taxon>Bacillati</taxon>
        <taxon>Bacillota</taxon>
        <taxon>Clostridia</taxon>
        <taxon>Peptostreptococcales</taxon>
        <taxon>Filifactoraceae</taxon>
        <taxon>Filifactor</taxon>
    </lineage>
</organism>
<evidence type="ECO:0000256" key="1">
    <source>
        <dbReference type="SAM" id="Phobius"/>
    </source>
</evidence>
<dbReference type="RefSeq" id="WP_379789041.1">
    <property type="nucleotide sequence ID" value="NZ_JBHSHL010000051.1"/>
</dbReference>
<keyword evidence="3" id="KW-1185">Reference proteome</keyword>
<accession>A0ABV9QS59</accession>
<keyword evidence="1" id="KW-0472">Membrane</keyword>
<proteinExistence type="predicted"/>
<protein>
    <submittedName>
        <fullName evidence="2">Uncharacterized protein</fullName>
    </submittedName>
</protein>
<reference evidence="3" key="1">
    <citation type="journal article" date="2019" name="Int. J. Syst. Evol. Microbiol.">
        <title>The Global Catalogue of Microorganisms (GCM) 10K type strain sequencing project: providing services to taxonomists for standard genome sequencing and annotation.</title>
        <authorList>
            <consortium name="The Broad Institute Genomics Platform"/>
            <consortium name="The Broad Institute Genome Sequencing Center for Infectious Disease"/>
            <person name="Wu L."/>
            <person name="Ma J."/>
        </authorList>
    </citation>
    <scope>NUCLEOTIDE SEQUENCE [LARGE SCALE GENOMIC DNA]</scope>
    <source>
        <strain evidence="3">CCUG 46385</strain>
    </source>
</reference>
<dbReference type="EMBL" id="JBHSHL010000051">
    <property type="protein sequence ID" value="MFC4805476.1"/>
    <property type="molecule type" value="Genomic_DNA"/>
</dbReference>
<evidence type="ECO:0000313" key="3">
    <source>
        <dbReference type="Proteomes" id="UP001595916"/>
    </source>
</evidence>
<keyword evidence="1" id="KW-0812">Transmembrane</keyword>
<sequence length="258" mass="29240">MRKVRRTRAKKFLIISVLMAGMVTVGASYATWNSGLSIDAKINTGSMDVLFRDFVQEKYRASLVDVDGREKVKLNADFLMEEQGKKMRVSFKTGLPLTELVQGDLIRIDFPLIPSPESTVKFFANAEIDLSKEGELVEMKYDKAMVLSNSELYSTDVLEAIFTQDLKFDLYRTVSPEYGAEKGASIGTILLKLRNESIQSLEDLPQTLTFKQSELQRMTTLTDEERAEFQQDGIVVSYTCELPFYLEQSEAQAFSNEE</sequence>
<comment type="caution">
    <text evidence="2">The sequence shown here is derived from an EMBL/GenBank/DDBJ whole genome shotgun (WGS) entry which is preliminary data.</text>
</comment>